<dbReference type="EMBL" id="CAEY01000449">
    <property type="status" value="NOT_ANNOTATED_CDS"/>
    <property type="molecule type" value="Genomic_DNA"/>
</dbReference>
<organism evidence="1 2">
    <name type="scientific">Tetranychus urticae</name>
    <name type="common">Two-spotted spider mite</name>
    <dbReference type="NCBI Taxonomy" id="32264"/>
    <lineage>
        <taxon>Eukaryota</taxon>
        <taxon>Metazoa</taxon>
        <taxon>Ecdysozoa</taxon>
        <taxon>Arthropoda</taxon>
        <taxon>Chelicerata</taxon>
        <taxon>Arachnida</taxon>
        <taxon>Acari</taxon>
        <taxon>Acariformes</taxon>
        <taxon>Trombidiformes</taxon>
        <taxon>Prostigmata</taxon>
        <taxon>Eleutherengona</taxon>
        <taxon>Raphignathae</taxon>
        <taxon>Tetranychoidea</taxon>
        <taxon>Tetranychidae</taxon>
        <taxon>Tetranychus</taxon>
    </lineage>
</organism>
<protein>
    <submittedName>
        <fullName evidence="1">Uncharacterized protein</fullName>
    </submittedName>
</protein>
<name>T1JRG1_TETUR</name>
<proteinExistence type="predicted"/>
<dbReference type="EnsemblMetazoa" id="tetur01g06770.1">
    <property type="protein sequence ID" value="tetur01g06770.1"/>
    <property type="gene ID" value="tetur01g06770"/>
</dbReference>
<keyword evidence="2" id="KW-1185">Reference proteome</keyword>
<dbReference type="Proteomes" id="UP000015104">
    <property type="component" value="Unassembled WGS sequence"/>
</dbReference>
<sequence>MRNLVRYCNEINSNLHDESESVLQVDACHVYHMPRSRGVPAEIIIHIMPDDIANNPSQVLNVNLANFMKILKRDKELAKKGKKVLTAGPEDHVLV</sequence>
<evidence type="ECO:0000313" key="2">
    <source>
        <dbReference type="Proteomes" id="UP000015104"/>
    </source>
</evidence>
<dbReference type="AlphaFoldDB" id="T1JRG1"/>
<evidence type="ECO:0000313" key="1">
    <source>
        <dbReference type="EnsemblMetazoa" id="tetur01g06770.1"/>
    </source>
</evidence>
<dbReference type="HOGENOM" id="CLU_2375484_0_0_1"/>
<reference evidence="1" key="2">
    <citation type="submission" date="2015-06" db="UniProtKB">
        <authorList>
            <consortium name="EnsemblMetazoa"/>
        </authorList>
    </citation>
    <scope>IDENTIFICATION</scope>
</reference>
<reference evidence="2" key="1">
    <citation type="submission" date="2011-08" db="EMBL/GenBank/DDBJ databases">
        <authorList>
            <person name="Rombauts S."/>
        </authorList>
    </citation>
    <scope>NUCLEOTIDE SEQUENCE</scope>
    <source>
        <strain evidence="2">London</strain>
    </source>
</reference>
<accession>T1JRG1</accession>
<dbReference type="Gene3D" id="3.40.50.1460">
    <property type="match status" value="1"/>
</dbReference>